<proteinExistence type="predicted"/>
<name>A0AAV3ZL42_9GAST</name>
<evidence type="ECO:0000313" key="1">
    <source>
        <dbReference type="EMBL" id="GFN96043.1"/>
    </source>
</evidence>
<organism evidence="1 2">
    <name type="scientific">Plakobranchus ocellatus</name>
    <dbReference type="NCBI Taxonomy" id="259542"/>
    <lineage>
        <taxon>Eukaryota</taxon>
        <taxon>Metazoa</taxon>
        <taxon>Spiralia</taxon>
        <taxon>Lophotrochozoa</taxon>
        <taxon>Mollusca</taxon>
        <taxon>Gastropoda</taxon>
        <taxon>Heterobranchia</taxon>
        <taxon>Euthyneura</taxon>
        <taxon>Panpulmonata</taxon>
        <taxon>Sacoglossa</taxon>
        <taxon>Placobranchoidea</taxon>
        <taxon>Plakobranchidae</taxon>
        <taxon>Plakobranchus</taxon>
    </lineage>
</organism>
<evidence type="ECO:0000313" key="2">
    <source>
        <dbReference type="Proteomes" id="UP000735302"/>
    </source>
</evidence>
<dbReference type="EMBL" id="BLXT01002641">
    <property type="protein sequence ID" value="GFN96043.1"/>
    <property type="molecule type" value="Genomic_DNA"/>
</dbReference>
<protein>
    <submittedName>
        <fullName evidence="1">Uncharacterized protein</fullName>
    </submittedName>
</protein>
<sequence length="77" mass="8981">MESIKLQFPKPENNGWRLSSSGGLEIKWLSKDFIPKELQDIVPDTLDRGLQTMLWKKNCMMMTSPLMKKTFLTQMMS</sequence>
<dbReference type="Proteomes" id="UP000735302">
    <property type="component" value="Unassembled WGS sequence"/>
</dbReference>
<gene>
    <name evidence="1" type="ORF">PoB_002254900</name>
</gene>
<accession>A0AAV3ZL42</accession>
<comment type="caution">
    <text evidence="1">The sequence shown here is derived from an EMBL/GenBank/DDBJ whole genome shotgun (WGS) entry which is preliminary data.</text>
</comment>
<dbReference type="AlphaFoldDB" id="A0AAV3ZL42"/>
<reference evidence="1 2" key="1">
    <citation type="journal article" date="2021" name="Elife">
        <title>Chloroplast acquisition without the gene transfer in kleptoplastic sea slugs, Plakobranchus ocellatus.</title>
        <authorList>
            <person name="Maeda T."/>
            <person name="Takahashi S."/>
            <person name="Yoshida T."/>
            <person name="Shimamura S."/>
            <person name="Takaki Y."/>
            <person name="Nagai Y."/>
            <person name="Toyoda A."/>
            <person name="Suzuki Y."/>
            <person name="Arimoto A."/>
            <person name="Ishii H."/>
            <person name="Satoh N."/>
            <person name="Nishiyama T."/>
            <person name="Hasebe M."/>
            <person name="Maruyama T."/>
            <person name="Minagawa J."/>
            <person name="Obokata J."/>
            <person name="Shigenobu S."/>
        </authorList>
    </citation>
    <scope>NUCLEOTIDE SEQUENCE [LARGE SCALE GENOMIC DNA]</scope>
</reference>
<keyword evidence="2" id="KW-1185">Reference proteome</keyword>